<sequence length="376" mass="42874">MPATPEYEINRLARIAKRKAEEAGHLANIRNIASQLNKWSDEENKKICATNKENQKAVKHHQTTCSMSYPSHFHQLKKDKYNNEDPSPIEFFKETNTNRKTGCMSATALEAYTDMEKRRSEAQQEDEHLVSGTHIVAEVLKEHNSSSTFLSTMGYQSTSETFRTSDSEERIRDASWESDPIHETPMESDEESDDESSDSDEDDNEAPTRSKRQRTAKSFGNDFIVYLVDDTPTTISEALASPDADYWKEAVQSEMDSILANGTWELTERPYGCKPVGCKWVFKKKLRADGTIEKYKARLVAKGYTQKEGEDFFDTYSPVARLTTIRVLLSLAASHGLLVHQMDVKTAFLNGELDEEIYMEQPMVSYLKVKKERCVN</sequence>
<organism evidence="3 4">
    <name type="scientific">Lolium multiflorum</name>
    <name type="common">Italian ryegrass</name>
    <name type="synonym">Lolium perenne subsp. multiflorum</name>
    <dbReference type="NCBI Taxonomy" id="4521"/>
    <lineage>
        <taxon>Eukaryota</taxon>
        <taxon>Viridiplantae</taxon>
        <taxon>Streptophyta</taxon>
        <taxon>Embryophyta</taxon>
        <taxon>Tracheophyta</taxon>
        <taxon>Spermatophyta</taxon>
        <taxon>Magnoliopsida</taxon>
        <taxon>Liliopsida</taxon>
        <taxon>Poales</taxon>
        <taxon>Poaceae</taxon>
        <taxon>BOP clade</taxon>
        <taxon>Pooideae</taxon>
        <taxon>Poodae</taxon>
        <taxon>Poeae</taxon>
        <taxon>Poeae Chloroplast Group 2 (Poeae type)</taxon>
        <taxon>Loliodinae</taxon>
        <taxon>Loliinae</taxon>
        <taxon>Lolium</taxon>
    </lineage>
</organism>
<protein>
    <recommendedName>
        <fullName evidence="2">Reverse transcriptase Ty1/copia-type domain-containing protein</fullName>
    </recommendedName>
</protein>
<feature type="region of interest" description="Disordered" evidence="1">
    <location>
        <begin position="156"/>
        <end position="214"/>
    </location>
</feature>
<comment type="caution">
    <text evidence="3">The sequence shown here is derived from an EMBL/GenBank/DDBJ whole genome shotgun (WGS) entry which is preliminary data.</text>
</comment>
<evidence type="ECO:0000256" key="1">
    <source>
        <dbReference type="SAM" id="MobiDB-lite"/>
    </source>
</evidence>
<reference evidence="3" key="1">
    <citation type="submission" date="2023-07" db="EMBL/GenBank/DDBJ databases">
        <title>A chromosome-level genome assembly of Lolium multiflorum.</title>
        <authorList>
            <person name="Chen Y."/>
            <person name="Copetti D."/>
            <person name="Kolliker R."/>
            <person name="Studer B."/>
        </authorList>
    </citation>
    <scope>NUCLEOTIDE SEQUENCE</scope>
    <source>
        <strain evidence="3">02402/16</strain>
        <tissue evidence="3">Leaf</tissue>
    </source>
</reference>
<dbReference type="EMBL" id="JAUUTY010000001">
    <property type="protein sequence ID" value="KAK1694062.1"/>
    <property type="molecule type" value="Genomic_DNA"/>
</dbReference>
<accession>A0AAD8TXV8</accession>
<feature type="compositionally biased region" description="Acidic residues" evidence="1">
    <location>
        <begin position="186"/>
        <end position="205"/>
    </location>
</feature>
<evidence type="ECO:0000313" key="4">
    <source>
        <dbReference type="Proteomes" id="UP001231189"/>
    </source>
</evidence>
<evidence type="ECO:0000259" key="2">
    <source>
        <dbReference type="Pfam" id="PF07727"/>
    </source>
</evidence>
<dbReference type="InterPro" id="IPR043502">
    <property type="entry name" value="DNA/RNA_pol_sf"/>
</dbReference>
<feature type="compositionally biased region" description="Basic and acidic residues" evidence="1">
    <location>
        <begin position="163"/>
        <end position="185"/>
    </location>
</feature>
<keyword evidence="4" id="KW-1185">Reference proteome</keyword>
<dbReference type="InterPro" id="IPR013103">
    <property type="entry name" value="RVT_2"/>
</dbReference>
<name>A0AAD8TXV8_LOLMU</name>
<evidence type="ECO:0000313" key="3">
    <source>
        <dbReference type="EMBL" id="KAK1694062.1"/>
    </source>
</evidence>
<gene>
    <name evidence="3" type="ORF">QYE76_010759</name>
</gene>
<dbReference type="SUPFAM" id="SSF56672">
    <property type="entry name" value="DNA/RNA polymerases"/>
    <property type="match status" value="1"/>
</dbReference>
<proteinExistence type="predicted"/>
<feature type="domain" description="Reverse transcriptase Ty1/copia-type" evidence="2">
    <location>
        <begin position="261"/>
        <end position="375"/>
    </location>
</feature>
<dbReference type="Proteomes" id="UP001231189">
    <property type="component" value="Unassembled WGS sequence"/>
</dbReference>
<dbReference type="AlphaFoldDB" id="A0AAD8TXV8"/>
<dbReference type="Pfam" id="PF07727">
    <property type="entry name" value="RVT_2"/>
    <property type="match status" value="1"/>
</dbReference>
<dbReference type="InterPro" id="IPR004252">
    <property type="entry name" value="Probable_transposase_24"/>
</dbReference>
<dbReference type="Pfam" id="PF03004">
    <property type="entry name" value="Transposase_24"/>
    <property type="match status" value="1"/>
</dbReference>